<sequence>MQWRRDLWLAILTIGTVAFVVGERILSTSDEPGLVTPVLVIGAMTAPMAFYAACRGLHFTVPTWVVVASMAIAAALGSVMSGLLGYYALADLGPVATVAVSLVEESVTLLVPLAALFALPTRRASDGLLVGAAAGGGFAVAQTVGYLVTLPSVVGPAAHDVLVRGLLAPAAQLAWGAITALALWLAAQEHWNGRSLRRLVLAITGVVALHALWEGVHGVPGRLLLTVLSGVLLGWVVVRTVARRGVSTRVLSRSGVSSARVGAGGKPGSAPAKPGSAGSHPGGAGAHPGGAGTRPDGSGARPDGAGVGSGGAGAKSGRGMPGGAGVRSGGAGVAHRAEVKADGAGGAEPGGAGVAPRAGGAAAPVEGREAVGAPAGTVAGGTVAGGTVAGGTVAGGTVAGGTVAGGTVAGGTVAGGTVAAGTVAGGATSGMAAAVASEHAVVEAPLRTAGGAVVAELTLTDAHSAVETLVDAEVAPEPTHTVANETLGAVESTDAALPAVTPVTEVNTEPLQAPLTGLAEGEWEQTLPAGSTDIPAAEHPAVNAQEPRSTAPPTPKKPRSTAPRTTPRTPDEPLPTAPRTASKPLSDAPRTAEKPHPTAPRTADKPLSDAPRTAKAPRSTAPRTADKPSGTKKPNGARKPGPAAPRAKKSNAPRPASRAATTEPNQARPTSETD</sequence>
<dbReference type="Pfam" id="PF13367">
    <property type="entry name" value="PrsW-protease"/>
    <property type="match status" value="1"/>
</dbReference>
<feature type="transmembrane region" description="Helical" evidence="2">
    <location>
        <begin position="95"/>
        <end position="119"/>
    </location>
</feature>
<feature type="transmembrane region" description="Helical" evidence="2">
    <location>
        <begin position="7"/>
        <end position="26"/>
    </location>
</feature>
<evidence type="ECO:0000256" key="1">
    <source>
        <dbReference type="SAM" id="MobiDB-lite"/>
    </source>
</evidence>
<feature type="transmembrane region" description="Helical" evidence="2">
    <location>
        <begin position="128"/>
        <end position="149"/>
    </location>
</feature>
<comment type="caution">
    <text evidence="3">The sequence shown here is derived from an EMBL/GenBank/DDBJ whole genome shotgun (WGS) entry which is preliminary data.</text>
</comment>
<feature type="compositionally biased region" description="Polar residues" evidence="1">
    <location>
        <begin position="659"/>
        <end position="674"/>
    </location>
</feature>
<dbReference type="OrthoDB" id="5196132at2"/>
<dbReference type="HOGENOM" id="CLU_407549_0_0_11"/>
<feature type="transmembrane region" description="Helical" evidence="2">
    <location>
        <begin position="32"/>
        <end position="52"/>
    </location>
</feature>
<dbReference type="EMBL" id="JFBT01000001">
    <property type="protein sequence ID" value="EXG79350.1"/>
    <property type="molecule type" value="Genomic_DNA"/>
</dbReference>
<protein>
    <submittedName>
        <fullName evidence="3">Putative membrane protein</fullName>
    </submittedName>
</protein>
<feature type="compositionally biased region" description="Gly residues" evidence="1">
    <location>
        <begin position="280"/>
        <end position="292"/>
    </location>
</feature>
<feature type="transmembrane region" description="Helical" evidence="2">
    <location>
        <begin position="199"/>
        <end position="216"/>
    </location>
</feature>
<feature type="region of interest" description="Disordered" evidence="1">
    <location>
        <begin position="256"/>
        <end position="361"/>
    </location>
</feature>
<dbReference type="Proteomes" id="UP000021053">
    <property type="component" value="Unassembled WGS sequence"/>
</dbReference>
<feature type="transmembrane region" description="Helical" evidence="2">
    <location>
        <begin position="161"/>
        <end position="187"/>
    </location>
</feature>
<organism evidence="3 4">
    <name type="scientific">Cryptosporangium arvum DSM 44712</name>
    <dbReference type="NCBI Taxonomy" id="927661"/>
    <lineage>
        <taxon>Bacteria</taxon>
        <taxon>Bacillati</taxon>
        <taxon>Actinomycetota</taxon>
        <taxon>Actinomycetes</taxon>
        <taxon>Cryptosporangiales</taxon>
        <taxon>Cryptosporangiaceae</taxon>
        <taxon>Cryptosporangium</taxon>
    </lineage>
</organism>
<feature type="compositionally biased region" description="Low complexity" evidence="1">
    <location>
        <begin position="268"/>
        <end position="279"/>
    </location>
</feature>
<proteinExistence type="predicted"/>
<keyword evidence="2" id="KW-0472">Membrane</keyword>
<dbReference type="GO" id="GO:0008233">
    <property type="term" value="F:peptidase activity"/>
    <property type="evidence" value="ECO:0007669"/>
    <property type="project" value="InterPro"/>
</dbReference>
<keyword evidence="4" id="KW-1185">Reference proteome</keyword>
<gene>
    <name evidence="3" type="ORF">CryarDRAFT_0385</name>
</gene>
<dbReference type="InterPro" id="IPR026898">
    <property type="entry name" value="PrsW"/>
</dbReference>
<feature type="region of interest" description="Disordered" evidence="1">
    <location>
        <begin position="527"/>
        <end position="674"/>
    </location>
</feature>
<keyword evidence="2" id="KW-1133">Transmembrane helix</keyword>
<reference evidence="3 4" key="1">
    <citation type="submission" date="2013-07" db="EMBL/GenBank/DDBJ databases">
        <authorList>
            <consortium name="DOE Joint Genome Institute"/>
            <person name="Eisen J."/>
            <person name="Huntemann M."/>
            <person name="Han J."/>
            <person name="Chen A."/>
            <person name="Kyrpides N."/>
            <person name="Mavromatis K."/>
            <person name="Markowitz V."/>
            <person name="Palaniappan K."/>
            <person name="Ivanova N."/>
            <person name="Schaumberg A."/>
            <person name="Pati A."/>
            <person name="Liolios K."/>
            <person name="Nordberg H.P."/>
            <person name="Cantor M.N."/>
            <person name="Hua S.X."/>
            <person name="Woyke T."/>
        </authorList>
    </citation>
    <scope>NUCLEOTIDE SEQUENCE [LARGE SCALE GENOMIC DNA]</scope>
    <source>
        <strain evidence="3 4">DSM 44712</strain>
    </source>
</reference>
<feature type="compositionally biased region" description="Gly residues" evidence="1">
    <location>
        <begin position="305"/>
        <end position="332"/>
    </location>
</feature>
<evidence type="ECO:0000313" key="3">
    <source>
        <dbReference type="EMBL" id="EXG79350.1"/>
    </source>
</evidence>
<dbReference type="PANTHER" id="PTHR36844">
    <property type="entry name" value="PROTEASE PRSW"/>
    <property type="match status" value="1"/>
</dbReference>
<feature type="compositionally biased region" description="Basic and acidic residues" evidence="1">
    <location>
        <begin position="590"/>
        <end position="607"/>
    </location>
</feature>
<accession>A0A010YGI2</accession>
<feature type="compositionally biased region" description="Low complexity" evidence="1">
    <location>
        <begin position="632"/>
        <end position="645"/>
    </location>
</feature>
<feature type="transmembrane region" description="Helical" evidence="2">
    <location>
        <begin position="64"/>
        <end position="89"/>
    </location>
</feature>
<dbReference type="PATRIC" id="fig|927661.3.peg.369"/>
<dbReference type="AlphaFoldDB" id="A0A010YGI2"/>
<feature type="compositionally biased region" description="Gly residues" evidence="1">
    <location>
        <begin position="343"/>
        <end position="353"/>
    </location>
</feature>
<evidence type="ECO:0000313" key="4">
    <source>
        <dbReference type="Proteomes" id="UP000021053"/>
    </source>
</evidence>
<evidence type="ECO:0000256" key="2">
    <source>
        <dbReference type="SAM" id="Phobius"/>
    </source>
</evidence>
<keyword evidence="2" id="KW-0812">Transmembrane</keyword>
<name>A0A010YGI2_9ACTN</name>
<dbReference type="PANTHER" id="PTHR36844:SF1">
    <property type="entry name" value="PROTEASE PRSW"/>
    <property type="match status" value="1"/>
</dbReference>